<dbReference type="STRING" id="1400863.BN873_240054"/>
<dbReference type="PANTHER" id="PTHR20858">
    <property type="entry name" value="PHOSPHOMETHYLPYRIMIDINE KINASE"/>
    <property type="match status" value="1"/>
</dbReference>
<evidence type="ECO:0000313" key="4">
    <source>
        <dbReference type="EMBL" id="CDI02106.1"/>
    </source>
</evidence>
<dbReference type="PANTHER" id="PTHR20858:SF17">
    <property type="entry name" value="HYDROXYMETHYLPYRIMIDINE_PHOSPHOMETHYLPYRIMIDINE KINASE THI20-RELATED"/>
    <property type="match status" value="1"/>
</dbReference>
<proteinExistence type="predicted"/>
<dbReference type="SUPFAM" id="SSF53613">
    <property type="entry name" value="Ribokinase-like"/>
    <property type="match status" value="1"/>
</dbReference>
<dbReference type="Pfam" id="PF08543">
    <property type="entry name" value="Phos_pyr_kin"/>
    <property type="match status" value="1"/>
</dbReference>
<dbReference type="GO" id="GO:0009228">
    <property type="term" value="P:thiamine biosynthetic process"/>
    <property type="evidence" value="ECO:0007669"/>
    <property type="project" value="InterPro"/>
</dbReference>
<dbReference type="GO" id="GO:0008902">
    <property type="term" value="F:hydroxymethylpyrimidine kinase activity"/>
    <property type="evidence" value="ECO:0007669"/>
    <property type="project" value="UniProtKB-EC"/>
</dbReference>
<dbReference type="EC" id="2.7.1.49" evidence="2"/>
<dbReference type="UniPathway" id="UPA00060">
    <property type="reaction ID" value="UER00138"/>
</dbReference>
<dbReference type="Gene3D" id="3.40.1190.20">
    <property type="match status" value="1"/>
</dbReference>
<dbReference type="EMBL" id="CBTJ020000030">
    <property type="protein sequence ID" value="CDI02106.1"/>
    <property type="molecule type" value="Genomic_DNA"/>
</dbReference>
<dbReference type="GO" id="GO:0009229">
    <property type="term" value="P:thiamine diphosphate biosynthetic process"/>
    <property type="evidence" value="ECO:0007669"/>
    <property type="project" value="UniProtKB-UniPathway"/>
</dbReference>
<dbReference type="GO" id="GO:0005829">
    <property type="term" value="C:cytosol"/>
    <property type="evidence" value="ECO:0007669"/>
    <property type="project" value="TreeGrafter"/>
</dbReference>
<dbReference type="InterPro" id="IPR013749">
    <property type="entry name" value="PM/HMP-P_kinase-1"/>
</dbReference>
<comment type="caution">
    <text evidence="4">The sequence shown here is derived from an EMBL/GenBank/DDBJ whole genome shotgun (WGS) entry which is preliminary data.</text>
</comment>
<dbReference type="GO" id="GO:0008972">
    <property type="term" value="F:phosphomethylpyrimidine kinase activity"/>
    <property type="evidence" value="ECO:0007669"/>
    <property type="project" value="InterPro"/>
</dbReference>
<dbReference type="OrthoDB" id="9810880at2"/>
<dbReference type="InterPro" id="IPR029056">
    <property type="entry name" value="Ribokinase-like"/>
</dbReference>
<dbReference type="InterPro" id="IPR004399">
    <property type="entry name" value="HMP/HMP-P_kinase_dom"/>
</dbReference>
<sequence>MISVNPPALPVVLACSGNDPSGGAGICADITTISSLGCHPAPVITALTVQDTHNVRALLPVESKQLLDQATAILEDMTVAAFKIGVIGSVENAVALHRLLRTHPTVPVVLDPVLAAGGGTELASATLLDAIRTLLLPLTTILTPNSVEARRLAPEGDSLNACAMALLERGCQYVLITGGHEPTETITNSLYGNHRLLESFHWPRLPNSYHGSGCTLAAAIAALLAQGYTSHSGPPISAIVRAQDYTWRTLEAAYRVGGGQWIPNRLFWANPSQEPEGFNPRP</sequence>
<evidence type="ECO:0000256" key="2">
    <source>
        <dbReference type="ARBA" id="ARBA00012135"/>
    </source>
</evidence>
<gene>
    <name evidence="4" type="ORF">BN873_240054</name>
</gene>
<evidence type="ECO:0000259" key="3">
    <source>
        <dbReference type="Pfam" id="PF08543"/>
    </source>
</evidence>
<keyword evidence="4" id="KW-0418">Kinase</keyword>
<dbReference type="RefSeq" id="WP_048671888.1">
    <property type="nucleotide sequence ID" value="NZ_CBTJ020000030.1"/>
</dbReference>
<dbReference type="CDD" id="cd01169">
    <property type="entry name" value="HMPP_kinase"/>
    <property type="match status" value="1"/>
</dbReference>
<protein>
    <recommendedName>
        <fullName evidence="2">hydroxymethylpyrimidine kinase</fullName>
        <ecNumber evidence="2">2.7.1.49</ecNumber>
    </recommendedName>
</protein>
<keyword evidence="4" id="KW-0808">Transferase</keyword>
<evidence type="ECO:0000313" key="5">
    <source>
        <dbReference type="Proteomes" id="UP000035760"/>
    </source>
</evidence>
<dbReference type="AlphaFoldDB" id="W6M3A6"/>
<evidence type="ECO:0000256" key="1">
    <source>
        <dbReference type="ARBA" id="ARBA00004948"/>
    </source>
</evidence>
<accession>W6M3A6</accession>
<name>W6M3A6_9GAMM</name>
<reference evidence="4" key="2">
    <citation type="submission" date="2014-03" db="EMBL/GenBank/DDBJ databases">
        <title>Candidatus Competibacter-lineage genomes retrieved from metagenomes reveal functional metabolic diversity.</title>
        <authorList>
            <person name="McIlroy S.J."/>
            <person name="Albertsen M."/>
            <person name="Andresen E.K."/>
            <person name="Saunders A.M."/>
            <person name="Kristiansen R."/>
            <person name="Stokholm-Bjerregaard M."/>
            <person name="Nielsen K.L."/>
            <person name="Nielsen P.H."/>
        </authorList>
    </citation>
    <scope>NUCLEOTIDE SEQUENCE</scope>
    <source>
        <strain evidence="4">Run_A_D11</strain>
    </source>
</reference>
<comment type="pathway">
    <text evidence="1">Cofactor biosynthesis; thiamine diphosphate biosynthesis.</text>
</comment>
<dbReference type="Proteomes" id="UP000035760">
    <property type="component" value="Unassembled WGS sequence"/>
</dbReference>
<keyword evidence="5" id="KW-1185">Reference proteome</keyword>
<reference evidence="4" key="1">
    <citation type="submission" date="2013-07" db="EMBL/GenBank/DDBJ databases">
        <authorList>
            <person name="McIlroy S."/>
        </authorList>
    </citation>
    <scope>NUCLEOTIDE SEQUENCE [LARGE SCALE GENOMIC DNA]</scope>
    <source>
        <strain evidence="4">Run_A_D11</strain>
    </source>
</reference>
<organism evidence="4 5">
    <name type="scientific">Candidatus Competibacter denitrificans Run_A_D11</name>
    <dbReference type="NCBI Taxonomy" id="1400863"/>
    <lineage>
        <taxon>Bacteria</taxon>
        <taxon>Pseudomonadati</taxon>
        <taxon>Pseudomonadota</taxon>
        <taxon>Gammaproteobacteria</taxon>
        <taxon>Candidatus Competibacteraceae</taxon>
        <taxon>Candidatus Competibacter</taxon>
    </lineage>
</organism>
<feature type="domain" description="Pyridoxamine kinase/Phosphomethylpyrimidine kinase" evidence="3">
    <location>
        <begin position="19"/>
        <end position="260"/>
    </location>
</feature>